<dbReference type="InterPro" id="IPR016032">
    <property type="entry name" value="Sig_transdc_resp-reg_C-effctor"/>
</dbReference>
<dbReference type="Pfam" id="PF03704">
    <property type="entry name" value="BTAD"/>
    <property type="match status" value="1"/>
</dbReference>
<evidence type="ECO:0000313" key="6">
    <source>
        <dbReference type="EMBL" id="MFC6020311.1"/>
    </source>
</evidence>
<dbReference type="Proteomes" id="UP001596203">
    <property type="component" value="Unassembled WGS sequence"/>
</dbReference>
<dbReference type="Pfam" id="PF00486">
    <property type="entry name" value="Trans_reg_C"/>
    <property type="match status" value="1"/>
</dbReference>
<dbReference type="InterPro" id="IPR011990">
    <property type="entry name" value="TPR-like_helical_dom_sf"/>
</dbReference>
<evidence type="ECO:0000256" key="3">
    <source>
        <dbReference type="PROSITE-ProRule" id="PRU01091"/>
    </source>
</evidence>
<comment type="similarity">
    <text evidence="1">Belongs to the AfsR/DnrI/RedD regulatory family.</text>
</comment>
<dbReference type="InterPro" id="IPR049945">
    <property type="entry name" value="AAA_22"/>
</dbReference>
<accession>A0ABW1KGB6</accession>
<name>A0ABW1KGB6_9ACTN</name>
<reference evidence="7" key="1">
    <citation type="journal article" date="2019" name="Int. J. Syst. Evol. Microbiol.">
        <title>The Global Catalogue of Microorganisms (GCM) 10K type strain sequencing project: providing services to taxonomists for standard genome sequencing and annotation.</title>
        <authorList>
            <consortium name="The Broad Institute Genomics Platform"/>
            <consortium name="The Broad Institute Genome Sequencing Center for Infectious Disease"/>
            <person name="Wu L."/>
            <person name="Ma J."/>
        </authorList>
    </citation>
    <scope>NUCLEOTIDE SEQUENCE [LARGE SCALE GENOMIC DNA]</scope>
    <source>
        <strain evidence="7">ZS-35-S2</strain>
    </source>
</reference>
<gene>
    <name evidence="6" type="ORF">ACFP2T_29590</name>
</gene>
<dbReference type="SUPFAM" id="SSF52540">
    <property type="entry name" value="P-loop containing nucleoside triphosphate hydrolases"/>
    <property type="match status" value="1"/>
</dbReference>
<feature type="DNA-binding region" description="OmpR/PhoB-type" evidence="3">
    <location>
        <begin position="1"/>
        <end position="91"/>
    </location>
</feature>
<dbReference type="SMART" id="SM01043">
    <property type="entry name" value="BTAD"/>
    <property type="match status" value="1"/>
</dbReference>
<evidence type="ECO:0000256" key="4">
    <source>
        <dbReference type="SAM" id="MobiDB-lite"/>
    </source>
</evidence>
<evidence type="ECO:0000259" key="5">
    <source>
        <dbReference type="PROSITE" id="PS51755"/>
    </source>
</evidence>
<evidence type="ECO:0000256" key="1">
    <source>
        <dbReference type="ARBA" id="ARBA00005820"/>
    </source>
</evidence>
<evidence type="ECO:0000256" key="2">
    <source>
        <dbReference type="ARBA" id="ARBA00023125"/>
    </source>
</evidence>
<feature type="region of interest" description="Disordered" evidence="4">
    <location>
        <begin position="1068"/>
        <end position="1093"/>
    </location>
</feature>
<dbReference type="RefSeq" id="WP_377427360.1">
    <property type="nucleotide sequence ID" value="NZ_JBHSPR010000032.1"/>
</dbReference>
<keyword evidence="7" id="KW-1185">Reference proteome</keyword>
<comment type="caution">
    <text evidence="6">The sequence shown here is derived from an EMBL/GenBank/DDBJ whole genome shotgun (WGS) entry which is preliminary data.</text>
</comment>
<dbReference type="CDD" id="cd15831">
    <property type="entry name" value="BTAD"/>
    <property type="match status" value="1"/>
</dbReference>
<protein>
    <submittedName>
        <fullName evidence="6">BTAD domain-containing putative transcriptional regulator</fullName>
    </submittedName>
</protein>
<dbReference type="Gene3D" id="1.25.40.10">
    <property type="entry name" value="Tetratricopeptide repeat domain"/>
    <property type="match status" value="2"/>
</dbReference>
<proteinExistence type="inferred from homology"/>
<dbReference type="Gene3D" id="3.40.50.300">
    <property type="entry name" value="P-loop containing nucleotide triphosphate hydrolases"/>
    <property type="match status" value="1"/>
</dbReference>
<evidence type="ECO:0000313" key="7">
    <source>
        <dbReference type="Proteomes" id="UP001596203"/>
    </source>
</evidence>
<dbReference type="SMART" id="SM00862">
    <property type="entry name" value="Trans_reg_C"/>
    <property type="match status" value="1"/>
</dbReference>
<sequence>MRIGLLGPLVVVGDDGRTVDVKGDRLRRLLIRLALDAGHLVSADALIDAVWGETRSAGAANALQTLVFRLRRVLPEPARLGGRSGAYRLDLAPEQLDSVEFERLTAAGGEAVAAGEPAVAAKLLDEALALWRGPAFADVADADFVQAPAARLADLRLTAVEDRIEADLQRGGGAGAAARCAELTAAHPLRERPYGLLMRALRDAGRPGEALRAYQDLRRTLAEELGVDPSAELAALHTTILRAESGPRGNLRAPLTSFVGRDADVARLTGLIEGNRLVTLVGPGGVGKTRLATETARANAGLAPDGGWLVELAPVRQPEEVPRALAEALRLRITSVPGAGGDLLGRLLEALADKRMLLVLDNCEHLVDECARIADALLGGCPELRILATSREPLAITGETLCPVAPLGTPPGAVEPARALDFPAVRLFADRAAAVRPEFAVTPATVPDVVRICRRLDGLPLAIELATARLRTLPVDQIAARLGDRFRLLTGGSRVALPRHRTLRAVVEWSWGLLGRDEQRLARWFSVFLDGATIDTVEAVCADTRVEAVCVDTRVEAVRADTPAVLETLGGLVDKSLVTFVDGRYRMLETIRDYATERLADAGEADRARTAHAAYFLRLAEVADPALRGPDQVYWLDRLGAERENLTAALRWAVDSADASTAVRLAAALCRFWSLRSAHDEAATWLAQCLAVPGTTPSRPRAVALAYHALFQITPGDLTGSRAALTEAEALDGLADPFVALAGALSAVYVDDDRLAWSRLPPLLEHSDPWARAIGLALRGSLRTKRTGTSTGTGTDIDAAEQDYAAALAGFREIGDRWGIGIAVAGLADSSALRGDNTAAIGYLEEALRLATELGARDDTTHMSFRLSLLRCRAGDLAGARADLDRAAHEAHLAGFPARQALLGLGEGELARRGGDLATAERAYRAAVEALTGGDRPVVRAELHAPGLLGLALTATARGNLVAAREHVRELLAVVTPGRHRPSLASAGEALAAIALAGGDPATAAYLLGLAEAIRGVPALGDPDVAATVESARAALGQGYQAAHAAGVREPFEKAIMVLTERIGARSSHPADDLAVQDDEPPGCGVGPLPPAL</sequence>
<dbReference type="PANTHER" id="PTHR47691:SF3">
    <property type="entry name" value="HTH-TYPE TRANSCRIPTIONAL REGULATOR RV0890C-RELATED"/>
    <property type="match status" value="1"/>
</dbReference>
<dbReference type="SUPFAM" id="SSF48452">
    <property type="entry name" value="TPR-like"/>
    <property type="match status" value="2"/>
</dbReference>
<dbReference type="InterPro" id="IPR036388">
    <property type="entry name" value="WH-like_DNA-bd_sf"/>
</dbReference>
<dbReference type="SUPFAM" id="SSF46894">
    <property type="entry name" value="C-terminal effector domain of the bipartite response regulators"/>
    <property type="match status" value="1"/>
</dbReference>
<dbReference type="PROSITE" id="PS51755">
    <property type="entry name" value="OMPR_PHOB"/>
    <property type="match status" value="1"/>
</dbReference>
<dbReference type="EMBL" id="JBHSPR010000032">
    <property type="protein sequence ID" value="MFC6020311.1"/>
    <property type="molecule type" value="Genomic_DNA"/>
</dbReference>
<dbReference type="Pfam" id="PF13401">
    <property type="entry name" value="AAA_22"/>
    <property type="match status" value="1"/>
</dbReference>
<dbReference type="InterPro" id="IPR001867">
    <property type="entry name" value="OmpR/PhoB-type_DNA-bd"/>
</dbReference>
<feature type="domain" description="OmpR/PhoB-type" evidence="5">
    <location>
        <begin position="1"/>
        <end position="91"/>
    </location>
</feature>
<dbReference type="InterPro" id="IPR027417">
    <property type="entry name" value="P-loop_NTPase"/>
</dbReference>
<dbReference type="Gene3D" id="1.10.10.10">
    <property type="entry name" value="Winged helix-like DNA-binding domain superfamily/Winged helix DNA-binding domain"/>
    <property type="match status" value="1"/>
</dbReference>
<dbReference type="PANTHER" id="PTHR47691">
    <property type="entry name" value="REGULATOR-RELATED"/>
    <property type="match status" value="1"/>
</dbReference>
<dbReference type="PRINTS" id="PR00364">
    <property type="entry name" value="DISEASERSIST"/>
</dbReference>
<dbReference type="InterPro" id="IPR005158">
    <property type="entry name" value="BTAD"/>
</dbReference>
<keyword evidence="2 3" id="KW-0238">DNA-binding</keyword>
<organism evidence="6 7">
    <name type="scientific">Plantactinospora solaniradicis</name>
    <dbReference type="NCBI Taxonomy" id="1723736"/>
    <lineage>
        <taxon>Bacteria</taxon>
        <taxon>Bacillati</taxon>
        <taxon>Actinomycetota</taxon>
        <taxon>Actinomycetes</taxon>
        <taxon>Micromonosporales</taxon>
        <taxon>Micromonosporaceae</taxon>
        <taxon>Plantactinospora</taxon>
    </lineage>
</organism>